<dbReference type="InterPro" id="IPR008707">
    <property type="entry name" value="B-propeller_PilY1"/>
</dbReference>
<dbReference type="AlphaFoldDB" id="R9PQM1"/>
<dbReference type="SUPFAM" id="SSF50998">
    <property type="entry name" value="Quinoprotein alcohol dehydrogenase-like"/>
    <property type="match status" value="1"/>
</dbReference>
<dbReference type="EMBL" id="BARX01000032">
    <property type="protein sequence ID" value="GAD03692.1"/>
    <property type="molecule type" value="Genomic_DNA"/>
</dbReference>
<feature type="compositionally biased region" description="Acidic residues" evidence="7">
    <location>
        <begin position="1236"/>
        <end position="1245"/>
    </location>
</feature>
<protein>
    <submittedName>
        <fullName evidence="9">Type IV fimbrial biogenesis protein PilY1</fullName>
    </submittedName>
</protein>
<name>R9PQM1_AGAAL</name>
<dbReference type="Pfam" id="PF05567">
    <property type="entry name" value="T4P_PilY1"/>
    <property type="match status" value="1"/>
</dbReference>
<keyword evidence="10" id="KW-1185">Reference proteome</keyword>
<feature type="domain" description="PilY1 beta-propeller" evidence="8">
    <location>
        <begin position="744"/>
        <end position="1040"/>
    </location>
</feature>
<keyword evidence="3" id="KW-1029">Fimbrium biogenesis</keyword>
<feature type="region of interest" description="Disordered" evidence="7">
    <location>
        <begin position="472"/>
        <end position="499"/>
    </location>
</feature>
<dbReference type="GO" id="GO:0009289">
    <property type="term" value="C:pilus"/>
    <property type="evidence" value="ECO:0007669"/>
    <property type="project" value="UniProtKB-SubCell"/>
</dbReference>
<reference evidence="9" key="1">
    <citation type="journal article" date="2013" name="Genome Announc.">
        <title>Draft Genome Sequence of Agarivorans albus Strain MKT 106T, an Agarolytic Marine Bacterium.</title>
        <authorList>
            <person name="Yasuike M."/>
            <person name="Nakamura Y."/>
            <person name="Kai W."/>
            <person name="Fujiwara A."/>
            <person name="Fukui Y."/>
            <person name="Satomi M."/>
            <person name="Sano M."/>
        </authorList>
    </citation>
    <scope>NUCLEOTIDE SEQUENCE [LARGE SCALE GENOMIC DNA]</scope>
</reference>
<evidence type="ECO:0000259" key="8">
    <source>
        <dbReference type="Pfam" id="PF05567"/>
    </source>
</evidence>
<accession>R9PQM1</accession>
<dbReference type="RefSeq" id="WP_016403459.1">
    <property type="nucleotide sequence ID" value="NZ_BARX01000032.1"/>
</dbReference>
<comment type="similarity">
    <text evidence="2">Belongs to the PilY1 family.</text>
</comment>
<sequence length="1278" mass="138692">MEFGLITGSYNNNTSGGLLRKVVGTFSDEINSADGTFSDLNGIVSTINKLRIYGYHYTGTYESNYLYNAFCGWETKEAIKDGRCVSWGNPIGEMLFESLRYFNNAGKATPAYDNYVVKTEETKDASKNEITITSKNVDSDELGLPKPAWDKPYYNNDGSPKRPYCALPFNLVISDINPSYDSDQIPGSYFEDTGYSDDTASLASFNLTDLLTDISDGLSGDYFIGESNVTDTNADSSNQLTKYAPTVKKVDSLAKIRGLSPQEPTKEGSYSVAGVAYYGHKTDRFTDKTKKYNIQTNVVAISSPLPEVNLDLGSGQLIKIVPFAKSVSGSGIDITKGKFQPTNTIVDYYVEEFTSTSGTFRINFEDVEQGADHDMDMIVQYKYEVKDLCPKPTDITCTTKQKGVELTLISEYAAGGIDQHAGYVISGSTKDGIYLDVKDKNGSKLQHKVDGKWVDKLDADGNPIIKVNPYYLDTPLEDDEPYPNNSRQDEGDIDDDQDKADLGLTRTRHFFPGNNTANLLPSPLWFAAKWGGFDDSLGATKGSGKPDSTEKWDADSDGVPDAYFPVTNAGELKAQIGKALQRTSDGTKSASQPVFSSTVLRTDSLLYQSAFEAGTWRGDVKAYPVDSSSDSGFSLTETWSVAEQLDNLLTVDSRKIYTMNNEANGGDGEVIEFMPPASLDDSQFSDTQLAYLTGGTNQLTYFQNVINYLRGDRAHESEADGGMRVRSSRLGDVINSAPYLVSDATGHSVEKPVLVFGANDGMVHIVDAVTGEELMGYVPSHIYDGLHALTKQDYNHRFYVDGELTGYTGYSNSGEAITTVVGALGHSYKGLYALDVSDMSSVDADNVKWEISASGSFSELGFSRAPPTIAKLHNDSTGVIFTSGYNSSDPVGRIYIADLDDGSLIKELVVPVDADDDPEGLSRPNAVANPAVIDLNGDGIADRIYAGDLYGNMWVFDISDDNEAAWSVKSTPLFVATSPDKKDNKYIAQSITTRPSVNFHPYSYDRKKLVVAFGTGKYVEIGDTNVEDAATQSLYVVTDDLALSGDYDTHQREEVSDEQVYPNLSRKYITEEEITSNRIIDSNPVDWSSKQGWYLDLVNTHASNVGRENYGERQVTQGLLLGSKWVVTTLLPSEDECDAGGNGWFMDLDIYTGTTTEGGENVHVEGVLSSPSVIITYSSSNPDTNPGDGDTNPGDGDTNPGDGDTNPGDGDTNPGDGDTNPGDGDTNPGDGGGTTPDDDENENLEPEITTCATSSTGSRACLETTDPTEGRLSMRVLH</sequence>
<gene>
    <name evidence="9" type="ORF">AALB_3772</name>
</gene>
<dbReference type="STRING" id="1331007.AALB_3772"/>
<comment type="caution">
    <text evidence="9">The sequence shown here is derived from an EMBL/GenBank/DDBJ whole genome shotgun (WGS) entry which is preliminary data.</text>
</comment>
<evidence type="ECO:0000256" key="1">
    <source>
        <dbReference type="ARBA" id="ARBA00004561"/>
    </source>
</evidence>
<evidence type="ECO:0000256" key="2">
    <source>
        <dbReference type="ARBA" id="ARBA00008387"/>
    </source>
</evidence>
<evidence type="ECO:0000256" key="6">
    <source>
        <dbReference type="ARBA" id="ARBA00023263"/>
    </source>
</evidence>
<evidence type="ECO:0000256" key="5">
    <source>
        <dbReference type="ARBA" id="ARBA00022837"/>
    </source>
</evidence>
<evidence type="ECO:0000313" key="10">
    <source>
        <dbReference type="Proteomes" id="UP000014461"/>
    </source>
</evidence>
<evidence type="ECO:0000313" key="9">
    <source>
        <dbReference type="EMBL" id="GAD03692.1"/>
    </source>
</evidence>
<dbReference type="GO" id="GO:0046872">
    <property type="term" value="F:metal ion binding"/>
    <property type="evidence" value="ECO:0007669"/>
    <property type="project" value="UniProtKB-KW"/>
</dbReference>
<dbReference type="InterPro" id="IPR011047">
    <property type="entry name" value="Quinoprotein_ADH-like_sf"/>
</dbReference>
<feature type="region of interest" description="Disordered" evidence="7">
    <location>
        <begin position="1175"/>
        <end position="1278"/>
    </location>
</feature>
<evidence type="ECO:0000256" key="3">
    <source>
        <dbReference type="ARBA" id="ARBA00022558"/>
    </source>
</evidence>
<evidence type="ECO:0000256" key="7">
    <source>
        <dbReference type="SAM" id="MobiDB-lite"/>
    </source>
</evidence>
<comment type="subcellular location">
    <subcellularLocation>
        <location evidence="1">Fimbrium</location>
    </subcellularLocation>
</comment>
<keyword evidence="6" id="KW-0281">Fimbrium</keyword>
<organism evidence="9 10">
    <name type="scientific">Agarivorans albus MKT 106</name>
    <dbReference type="NCBI Taxonomy" id="1331007"/>
    <lineage>
        <taxon>Bacteria</taxon>
        <taxon>Pseudomonadati</taxon>
        <taxon>Pseudomonadota</taxon>
        <taxon>Gammaproteobacteria</taxon>
        <taxon>Alteromonadales</taxon>
        <taxon>Alteromonadaceae</taxon>
        <taxon>Agarivorans</taxon>
    </lineage>
</organism>
<evidence type="ECO:0000256" key="4">
    <source>
        <dbReference type="ARBA" id="ARBA00022723"/>
    </source>
</evidence>
<keyword evidence="4" id="KW-0479">Metal-binding</keyword>
<keyword evidence="5" id="KW-0106">Calcium</keyword>
<dbReference type="Proteomes" id="UP000014461">
    <property type="component" value="Unassembled WGS sequence"/>
</dbReference>
<feature type="compositionally biased region" description="Low complexity" evidence="7">
    <location>
        <begin position="1175"/>
        <end position="1228"/>
    </location>
</feature>
<proteinExistence type="inferred from homology"/>